<dbReference type="Proteomes" id="UP000516380">
    <property type="component" value="Chromosome"/>
</dbReference>
<dbReference type="Pfam" id="PF08487">
    <property type="entry name" value="VIT"/>
    <property type="match status" value="1"/>
</dbReference>
<protein>
    <recommendedName>
        <fullName evidence="6">von Willebrand factor type A domain protein</fullName>
    </recommendedName>
</protein>
<evidence type="ECO:0000313" key="4">
    <source>
        <dbReference type="EMBL" id="BCI90826.1"/>
    </source>
</evidence>
<dbReference type="EMBL" id="AP023343">
    <property type="protein sequence ID" value="BCI90826.1"/>
    <property type="molecule type" value="Genomic_DNA"/>
</dbReference>
<organism evidence="4 5">
    <name type="scientific">Mycobacterium kansasii</name>
    <dbReference type="NCBI Taxonomy" id="1768"/>
    <lineage>
        <taxon>Bacteria</taxon>
        <taxon>Bacillati</taxon>
        <taxon>Actinomycetota</taxon>
        <taxon>Actinomycetes</taxon>
        <taxon>Mycobacteriales</taxon>
        <taxon>Mycobacteriaceae</taxon>
        <taxon>Mycobacterium</taxon>
    </lineage>
</organism>
<dbReference type="AlphaFoldDB" id="A0A7G1IIG8"/>
<dbReference type="InterPro" id="IPR036465">
    <property type="entry name" value="vWFA_dom_sf"/>
</dbReference>
<evidence type="ECO:0000313" key="5">
    <source>
        <dbReference type="Proteomes" id="UP000516380"/>
    </source>
</evidence>
<accession>A0A7G1IIG8</accession>
<dbReference type="InterPro" id="IPR013694">
    <property type="entry name" value="VIT"/>
</dbReference>
<dbReference type="PROSITE" id="PS50234">
    <property type="entry name" value="VWFA"/>
    <property type="match status" value="1"/>
</dbReference>
<feature type="region of interest" description="Disordered" evidence="1">
    <location>
        <begin position="167"/>
        <end position="199"/>
    </location>
</feature>
<dbReference type="PROSITE" id="PS51468">
    <property type="entry name" value="VIT"/>
    <property type="match status" value="1"/>
</dbReference>
<reference evidence="4 5" key="1">
    <citation type="submission" date="2020-07" db="EMBL/GenBank/DDBJ databases">
        <title>Mycobacterium kansasii (former subtype) with zoonotic potential isolated from diseased indoor pet cat, Japan.</title>
        <authorList>
            <person name="Fukano H."/>
            <person name="Terazono T."/>
            <person name="Hoshino Y."/>
        </authorList>
    </citation>
    <scope>NUCLEOTIDE SEQUENCE [LARGE SCALE GENOMIC DNA]</scope>
    <source>
        <strain evidence="4 5">Kuro-I</strain>
    </source>
</reference>
<dbReference type="SUPFAM" id="SSF53300">
    <property type="entry name" value="vWA-like"/>
    <property type="match status" value="1"/>
</dbReference>
<name>A0A7G1IIG8_MYCKA</name>
<dbReference type="PANTHER" id="PTHR45737:SF6">
    <property type="entry name" value="VON WILLEBRAND FACTOR A DOMAIN-CONTAINING PROTEIN 5A"/>
    <property type="match status" value="1"/>
</dbReference>
<evidence type="ECO:0000256" key="1">
    <source>
        <dbReference type="SAM" id="MobiDB-lite"/>
    </source>
</evidence>
<proteinExistence type="predicted"/>
<sequence>MSTTLLPLIPVAAAPTGRGELTSADGRRLPLKAISVDTVVVGMTATSTVRQRFVNSGETSVEATYVFPLPARAGVTDFAASLAGRRVIGVLKERAQARTDYEQALAAGQRAAIVEEDRSDVFSVRVGNLGPGEEATIELRLTGPLAFEDGEATFRFPLVVAHRYTTGTPVPGDQTGPGVARDTDAVPDASRVTPPRLADDDERPELQISLTVESAGLPVSDLRTSLPTAVLEDSADGPTRLRVEPGARADRDFVLRFRLDRGALSSSALLVPDADGDEGTWSVTLVPPAEPSSAPRDVVVVLDRSGSMGGWKMVAARRAAGRIVDMLDTVDRFCVLAFDDRIDTPTDMAPGLVEGSDQNRFAAASWLGSLRSRGGTEMAEPLRRAVELLAGSDEGRQASVVLVTDGQITGEDHLLRSLAQSLGRIRIYCVGIDRAVNAGFLDRLARLGRGRAELVESEARLDEAMSRLARTIGRPALTAVRVRAEGLEIVEGSTTPSRVPDAFAGVPCVVSGRYRGPVTEVTLRVEADAADGPLRAALPARVASEAVAVQTIWARSVVRDLEDDYASGRDSEGLAERLVAHSIRFGVLSRFTAFVAIDPEHTEAGPLTEVVQPVELPSGWVASAVGFLPAPAAAAARGVTAMKEAVPLAGAPAARKRALKELLKLVEKGLAGGDDSGLDEVCAELIAHRDAATDPALTAALTVLCDTLTRYLCSPTEEGAAGARGGRGGQEGAAQAALLGLMAYFTEYGAQDGFDGVEFGLTADQRWRQLDHRIAAVVGAAIQPGLPQRRGHPAQQRSAFLAGEGLLGRLVFDQFDAEEESLAAHIADDRQVVEPFQGGSQQGECCLTRSLSPSRSKMSRLASATAVDTG</sequence>
<feature type="domain" description="VWFA" evidence="2">
    <location>
        <begin position="297"/>
        <end position="468"/>
    </location>
</feature>
<dbReference type="PANTHER" id="PTHR45737">
    <property type="entry name" value="VON WILLEBRAND FACTOR A DOMAIN-CONTAINING PROTEIN 5A"/>
    <property type="match status" value="1"/>
</dbReference>
<evidence type="ECO:0000259" key="2">
    <source>
        <dbReference type="PROSITE" id="PS50234"/>
    </source>
</evidence>
<dbReference type="SMART" id="SM00609">
    <property type="entry name" value="VIT"/>
    <property type="match status" value="1"/>
</dbReference>
<feature type="domain" description="VIT" evidence="3">
    <location>
        <begin position="15"/>
        <end position="143"/>
    </location>
</feature>
<dbReference type="Gene3D" id="3.40.50.410">
    <property type="entry name" value="von Willebrand factor, type A domain"/>
    <property type="match status" value="1"/>
</dbReference>
<gene>
    <name evidence="4" type="ORF">NIIDMKKI_60320</name>
</gene>
<dbReference type="Pfam" id="PF13768">
    <property type="entry name" value="VWA_3"/>
    <property type="match status" value="1"/>
</dbReference>
<dbReference type="InterPro" id="IPR002035">
    <property type="entry name" value="VWF_A"/>
</dbReference>
<evidence type="ECO:0000259" key="3">
    <source>
        <dbReference type="PROSITE" id="PS51468"/>
    </source>
</evidence>
<dbReference type="SMART" id="SM00327">
    <property type="entry name" value="VWA"/>
    <property type="match status" value="1"/>
</dbReference>
<keyword evidence="5" id="KW-1185">Reference proteome</keyword>
<evidence type="ECO:0008006" key="6">
    <source>
        <dbReference type="Google" id="ProtNLM"/>
    </source>
</evidence>